<evidence type="ECO:0000313" key="2">
    <source>
        <dbReference type="EMBL" id="BAY83977.1"/>
    </source>
</evidence>
<dbReference type="GO" id="GO:0005694">
    <property type="term" value="C:chromosome"/>
    <property type="evidence" value="ECO:0007669"/>
    <property type="project" value="TreeGrafter"/>
</dbReference>
<proteinExistence type="predicted"/>
<dbReference type="InterPro" id="IPR050336">
    <property type="entry name" value="Chromosome_partition/occlusion"/>
</dbReference>
<organism evidence="2 3">
    <name type="scientific">Calothrix parasitica NIES-267</name>
    <dbReference type="NCBI Taxonomy" id="1973488"/>
    <lineage>
        <taxon>Bacteria</taxon>
        <taxon>Bacillati</taxon>
        <taxon>Cyanobacteriota</taxon>
        <taxon>Cyanophyceae</taxon>
        <taxon>Nostocales</taxon>
        <taxon>Calotrichaceae</taxon>
        <taxon>Calothrix</taxon>
    </lineage>
</organism>
<evidence type="ECO:0000313" key="3">
    <source>
        <dbReference type="Proteomes" id="UP000218418"/>
    </source>
</evidence>
<dbReference type="EMBL" id="AP018227">
    <property type="protein sequence ID" value="BAY83977.1"/>
    <property type="molecule type" value="Genomic_DNA"/>
</dbReference>
<name>A0A1Z4LRZ5_9CYAN</name>
<dbReference type="GO" id="GO:0007059">
    <property type="term" value="P:chromosome segregation"/>
    <property type="evidence" value="ECO:0007669"/>
    <property type="project" value="TreeGrafter"/>
</dbReference>
<protein>
    <submittedName>
        <fullName evidence="2">ParB family protein</fullName>
    </submittedName>
</protein>
<sequence length="459" mass="52586">MSEISKVSIEKIKYANNRRPINDEKVEQLKKSIELNGLLNPITVDDNFNLIAGLHRLTACKLLGFKKIECHIVSYDSDENARLAEIDENLIRNELEPLERGKLVLEREKILVKLGMRAKAGDNQYTLRASENGSEMISPPKTTQELAKQAGYSERSWQHDKQIARDIAPKIQKIIQKTPIADKKTKLLAIARAGRKERILAEKALKAYELAKNQSNYQEAEREAKIATKFRAQQEELQLQAFHSAMAELQVKSGKKEQPRVEQPKILNSLFLKKESLSKIGDKWTLGNRHLVYYGDTAQKDFIRLLPSNAALAIATFSDGWNHDYLVDEASVVAVLRSENNIYQFCNNTQMNFQYELLLGKIYVGIFSRQAIAKPQIPLNLDNVEGIIQYLINMFTSQNNYVIAPFMGNGEILMTCEKMRRVCFIGDENLDLIRSGVSRWEKWTDKQPEKIARSNYLYF</sequence>
<dbReference type="Proteomes" id="UP000218418">
    <property type="component" value="Chromosome"/>
</dbReference>
<dbReference type="SUPFAM" id="SSF110849">
    <property type="entry name" value="ParB/Sulfiredoxin"/>
    <property type="match status" value="1"/>
</dbReference>
<dbReference type="Pfam" id="PF02195">
    <property type="entry name" value="ParB_N"/>
    <property type="match status" value="1"/>
</dbReference>
<dbReference type="InterPro" id="IPR003115">
    <property type="entry name" value="ParB_N"/>
</dbReference>
<accession>A0A1Z4LRZ5</accession>
<dbReference type="InterPro" id="IPR036086">
    <property type="entry name" value="ParB/Sulfiredoxin_sf"/>
</dbReference>
<dbReference type="Gene3D" id="3.90.1530.10">
    <property type="entry name" value="Conserved hypothetical protein from pyrococcus furiosus pfu- 392566-001, ParB domain"/>
    <property type="match status" value="1"/>
</dbReference>
<keyword evidence="3" id="KW-1185">Reference proteome</keyword>
<dbReference type="InterPro" id="IPR029063">
    <property type="entry name" value="SAM-dependent_MTases_sf"/>
</dbReference>
<dbReference type="Gene3D" id="3.40.50.150">
    <property type="entry name" value="Vaccinia Virus protein VP39"/>
    <property type="match status" value="1"/>
</dbReference>
<dbReference type="AlphaFoldDB" id="A0A1Z4LRZ5"/>
<evidence type="ECO:0000259" key="1">
    <source>
        <dbReference type="SMART" id="SM00470"/>
    </source>
</evidence>
<dbReference type="PANTHER" id="PTHR33375:SF1">
    <property type="entry name" value="CHROMOSOME-PARTITIONING PROTEIN PARB-RELATED"/>
    <property type="match status" value="1"/>
</dbReference>
<dbReference type="SMART" id="SM00470">
    <property type="entry name" value="ParB"/>
    <property type="match status" value="1"/>
</dbReference>
<dbReference type="CDD" id="cd16409">
    <property type="entry name" value="ParB_N_like"/>
    <property type="match status" value="1"/>
</dbReference>
<feature type="domain" description="ParB-like N-terminal" evidence="1">
    <location>
        <begin position="5"/>
        <end position="90"/>
    </location>
</feature>
<reference evidence="2 3" key="1">
    <citation type="submission" date="2017-06" db="EMBL/GenBank/DDBJ databases">
        <title>Genome sequencing of cyanobaciteial culture collection at National Institute for Environmental Studies (NIES).</title>
        <authorList>
            <person name="Hirose Y."/>
            <person name="Shimura Y."/>
            <person name="Fujisawa T."/>
            <person name="Nakamura Y."/>
            <person name="Kawachi M."/>
        </authorList>
    </citation>
    <scope>NUCLEOTIDE SEQUENCE [LARGE SCALE GENOMIC DNA]</scope>
    <source>
        <strain evidence="2 3">NIES-267</strain>
    </source>
</reference>
<dbReference type="PANTHER" id="PTHR33375">
    <property type="entry name" value="CHROMOSOME-PARTITIONING PROTEIN PARB-RELATED"/>
    <property type="match status" value="1"/>
</dbReference>
<gene>
    <name evidence="2" type="ORF">NIES267_34710</name>
</gene>